<keyword evidence="3 9" id="KW-0813">Transport</keyword>
<dbReference type="EMBL" id="CP009416">
    <property type="protein sequence ID" value="AJD90704.1"/>
    <property type="molecule type" value="Genomic_DNA"/>
</dbReference>
<dbReference type="CDD" id="cd06261">
    <property type="entry name" value="TM_PBP2"/>
    <property type="match status" value="1"/>
</dbReference>
<dbReference type="PANTHER" id="PTHR47314:SF1">
    <property type="entry name" value="MALTOSE_MALTODEXTRIN TRANSPORT SYSTEM PERMEASE PROTEIN MALF"/>
    <property type="match status" value="1"/>
</dbReference>
<dbReference type="Gene3D" id="1.10.3720.10">
    <property type="entry name" value="MetI-like"/>
    <property type="match status" value="1"/>
</dbReference>
<keyword evidence="4 10" id="KW-1003">Cell membrane</keyword>
<comment type="subcellular location">
    <subcellularLocation>
        <location evidence="1 9">Cell membrane</location>
        <topology evidence="1 9">Multi-pass membrane protein</topology>
    </subcellularLocation>
</comment>
<dbReference type="GO" id="GO:0015423">
    <property type="term" value="F:ABC-type maltose transporter activity"/>
    <property type="evidence" value="ECO:0007669"/>
    <property type="project" value="TreeGrafter"/>
</dbReference>
<evidence type="ECO:0000259" key="11">
    <source>
        <dbReference type="PROSITE" id="PS50928"/>
    </source>
</evidence>
<evidence type="ECO:0000256" key="4">
    <source>
        <dbReference type="ARBA" id="ARBA00022475"/>
    </source>
</evidence>
<feature type="domain" description="ABC transmembrane type-1" evidence="11">
    <location>
        <begin position="204"/>
        <end position="423"/>
    </location>
</feature>
<gene>
    <name evidence="12" type="ORF">JMA_13870</name>
</gene>
<dbReference type="Pfam" id="PF00528">
    <property type="entry name" value="BPD_transp_1"/>
    <property type="match status" value="1"/>
</dbReference>
<dbReference type="SUPFAM" id="SSF161098">
    <property type="entry name" value="MetI-like"/>
    <property type="match status" value="1"/>
</dbReference>
<evidence type="ECO:0000313" key="13">
    <source>
        <dbReference type="Proteomes" id="UP000031449"/>
    </source>
</evidence>
<feature type="transmembrane region" description="Helical" evidence="9">
    <location>
        <begin position="76"/>
        <end position="98"/>
    </location>
</feature>
<feature type="transmembrane region" description="Helical" evidence="9">
    <location>
        <begin position="340"/>
        <end position="359"/>
    </location>
</feature>
<dbReference type="Proteomes" id="UP000031449">
    <property type="component" value="Chromosome"/>
</dbReference>
<feature type="transmembrane region" description="Helical" evidence="9">
    <location>
        <begin position="239"/>
        <end position="263"/>
    </location>
</feature>
<dbReference type="GO" id="GO:1990060">
    <property type="term" value="C:maltose transport complex"/>
    <property type="evidence" value="ECO:0007669"/>
    <property type="project" value="TreeGrafter"/>
</dbReference>
<dbReference type="AlphaFoldDB" id="A0A0B5ARK0"/>
<comment type="similarity">
    <text evidence="2 10">Belongs to the binding-protein-dependent transport system permease family. MalFG subfamily.</text>
</comment>
<dbReference type="HOGENOM" id="CLU_016047_0_3_9"/>
<reference evidence="12 13" key="1">
    <citation type="submission" date="2014-08" db="EMBL/GenBank/DDBJ databases">
        <title>Complete genome of a marine bacteria Jeotgalibacillus malaysiensis.</title>
        <authorList>
            <person name="Yaakop A.S."/>
            <person name="Chan K.-G."/>
            <person name="Goh K.M."/>
        </authorList>
    </citation>
    <scope>NUCLEOTIDE SEQUENCE [LARGE SCALE GENOMIC DNA]</scope>
    <source>
        <strain evidence="12 13">D5</strain>
    </source>
</reference>
<dbReference type="InterPro" id="IPR000515">
    <property type="entry name" value="MetI-like"/>
</dbReference>
<keyword evidence="7 9" id="KW-1133">Transmembrane helix</keyword>
<protein>
    <recommendedName>
        <fullName evidence="10">Maltose/maltodextrin transport system permease protein</fullName>
    </recommendedName>
</protein>
<organism evidence="12 13">
    <name type="scientific">Jeotgalibacillus malaysiensis</name>
    <dbReference type="NCBI Taxonomy" id="1508404"/>
    <lineage>
        <taxon>Bacteria</taxon>
        <taxon>Bacillati</taxon>
        <taxon>Bacillota</taxon>
        <taxon>Bacilli</taxon>
        <taxon>Bacillales</taxon>
        <taxon>Caryophanaceae</taxon>
        <taxon>Jeotgalibacillus</taxon>
    </lineage>
</organism>
<sequence length="436" mass="49127">MSTANPTAKKNHNPKLAVILSILLAGLGQLYNRRYVKGTLFIILEVSFILTLGQFINYGIWGIMTLGTLAGTDHSVFLLIYGLVSLVLIAFAVTLYIANVKDAKRDAIRLRDGEKVPTFKEALRNVWDTGFPYFFVTPGLVMLVFIVVLPLLFTIALAFTDYTQYNQPPRNLLSWIGFENFGRLFFGTGAGDSNIWQDTFISVFTWTVVWTVVATTLQIALGLFLALLVNDPRIKFKRLIRTILILPWAVPAFVTILVFAAMFNDRFGAINTEVLAMFDLAIPWLQDPFWTRIALIMIQTWLGFPFVFALFTGILQSISKDWYEAADVDGASRMQKFRNITLPHVLYATAPLLIMQYAGNFNNFNIIYLFNEGGPAVRGQNAGGTDILISWVFDLTFELNQYSMAAAITLILGLIVTGFAFFQFRRTRSFKEEGNI</sequence>
<keyword evidence="6 9" id="KW-0812">Transmembrane</keyword>
<evidence type="ECO:0000256" key="3">
    <source>
        <dbReference type="ARBA" id="ARBA00022448"/>
    </source>
</evidence>
<keyword evidence="13" id="KW-1185">Reference proteome</keyword>
<dbReference type="KEGG" id="jeo:JMA_13870"/>
<accession>A0A0B5ARK0</accession>
<feature type="transmembrane region" description="Helical" evidence="9">
    <location>
        <begin position="133"/>
        <end position="160"/>
    </location>
</feature>
<feature type="transmembrane region" description="Helical" evidence="9">
    <location>
        <begin position="42"/>
        <end position="64"/>
    </location>
</feature>
<evidence type="ECO:0000256" key="6">
    <source>
        <dbReference type="ARBA" id="ARBA00022692"/>
    </source>
</evidence>
<keyword evidence="5 10" id="KW-0762">Sugar transport</keyword>
<evidence type="ECO:0000256" key="9">
    <source>
        <dbReference type="RuleBase" id="RU363032"/>
    </source>
</evidence>
<dbReference type="FunFam" id="1.10.3720.10:FF:000036">
    <property type="entry name" value="Maltodextrin ABC transporter, permease protein"/>
    <property type="match status" value="1"/>
</dbReference>
<dbReference type="BioCyc" id="JESP1508404:G14D9-10641-MONOMER"/>
<feature type="transmembrane region" description="Helical" evidence="9">
    <location>
        <begin position="293"/>
        <end position="315"/>
    </location>
</feature>
<name>A0A0B5ARK0_9BACL</name>
<dbReference type="GO" id="GO:0042956">
    <property type="term" value="P:maltodextrin transmembrane transport"/>
    <property type="evidence" value="ECO:0007669"/>
    <property type="project" value="TreeGrafter"/>
</dbReference>
<dbReference type="SUPFAM" id="SSF160964">
    <property type="entry name" value="MalF N-terminal region-like"/>
    <property type="match status" value="1"/>
</dbReference>
<feature type="transmembrane region" description="Helical" evidence="9">
    <location>
        <begin position="402"/>
        <end position="422"/>
    </location>
</feature>
<dbReference type="OrthoDB" id="9778687at2"/>
<evidence type="ECO:0000256" key="8">
    <source>
        <dbReference type="ARBA" id="ARBA00023136"/>
    </source>
</evidence>
<evidence type="ECO:0000256" key="5">
    <source>
        <dbReference type="ARBA" id="ARBA00022597"/>
    </source>
</evidence>
<dbReference type="PROSITE" id="PS50928">
    <property type="entry name" value="ABC_TM1"/>
    <property type="match status" value="1"/>
</dbReference>
<proteinExistence type="inferred from homology"/>
<dbReference type="PANTHER" id="PTHR47314">
    <property type="entry name" value="MALTOSE/MALTODEXTRIN TRANSPORT SYSTEM PERMEASE PROTEIN MALF"/>
    <property type="match status" value="1"/>
</dbReference>
<evidence type="ECO:0000256" key="7">
    <source>
        <dbReference type="ARBA" id="ARBA00022989"/>
    </source>
</evidence>
<evidence type="ECO:0000256" key="2">
    <source>
        <dbReference type="ARBA" id="ARBA00009047"/>
    </source>
</evidence>
<feature type="transmembrane region" description="Helical" evidence="9">
    <location>
        <begin position="203"/>
        <end position="227"/>
    </location>
</feature>
<evidence type="ECO:0000313" key="12">
    <source>
        <dbReference type="EMBL" id="AJD90704.1"/>
    </source>
</evidence>
<evidence type="ECO:0000256" key="1">
    <source>
        <dbReference type="ARBA" id="ARBA00004651"/>
    </source>
</evidence>
<dbReference type="InterPro" id="IPR035906">
    <property type="entry name" value="MetI-like_sf"/>
</dbReference>
<dbReference type="STRING" id="1508404.JMA_13870"/>
<evidence type="ECO:0000256" key="10">
    <source>
        <dbReference type="RuleBase" id="RU367050"/>
    </source>
</evidence>
<comment type="function">
    <text evidence="10">Part of the ABC transporter complex MalEFGK involved in maltose/maltodextrin import. Probably responsible for the translocation of the substrate across the membrane.</text>
</comment>
<keyword evidence="8 9" id="KW-0472">Membrane</keyword>